<feature type="domain" description="Bromo" evidence="13">
    <location>
        <begin position="658"/>
        <end position="728"/>
    </location>
</feature>
<dbReference type="CDD" id="cd15572">
    <property type="entry name" value="PHD_BRPF"/>
    <property type="match status" value="1"/>
</dbReference>
<feature type="domain" description="PHD-type" evidence="16">
    <location>
        <begin position="347"/>
        <end position="468"/>
    </location>
</feature>
<feature type="compositionally biased region" description="Basic residues" evidence="12">
    <location>
        <begin position="59"/>
        <end position="68"/>
    </location>
</feature>
<keyword evidence="8 10" id="KW-0103">Bromodomain</keyword>
<protein>
    <recommendedName>
        <fullName evidence="19">Peregrin</fullName>
    </recommendedName>
</protein>
<feature type="region of interest" description="Disordered" evidence="12">
    <location>
        <begin position="46"/>
        <end position="88"/>
    </location>
</feature>
<feature type="compositionally biased region" description="Basic and acidic residues" evidence="12">
    <location>
        <begin position="1009"/>
        <end position="1020"/>
    </location>
</feature>
<keyword evidence="4" id="KW-0677">Repeat</keyword>
<dbReference type="PANTHER" id="PTHR13793">
    <property type="entry name" value="PHD FINGER PROTEINS"/>
    <property type="match status" value="1"/>
</dbReference>
<feature type="compositionally biased region" description="Low complexity" evidence="12">
    <location>
        <begin position="1088"/>
        <end position="1115"/>
    </location>
</feature>
<evidence type="ECO:0000313" key="18">
    <source>
        <dbReference type="Proteomes" id="UP001208570"/>
    </source>
</evidence>
<evidence type="ECO:0000256" key="9">
    <source>
        <dbReference type="ARBA" id="ARBA00023242"/>
    </source>
</evidence>
<dbReference type="Pfam" id="PF00855">
    <property type="entry name" value="PWWP"/>
    <property type="match status" value="1"/>
</dbReference>
<feature type="compositionally biased region" description="Basic and acidic residues" evidence="12">
    <location>
        <begin position="909"/>
        <end position="925"/>
    </location>
</feature>
<dbReference type="CDD" id="cd05839">
    <property type="entry name" value="PWWP_BRPF"/>
    <property type="match status" value="1"/>
</dbReference>
<feature type="region of interest" description="Disordered" evidence="12">
    <location>
        <begin position="854"/>
        <end position="1069"/>
    </location>
</feature>
<dbReference type="InterPro" id="IPR011011">
    <property type="entry name" value="Znf_FYVE_PHD"/>
</dbReference>
<evidence type="ECO:0000259" key="13">
    <source>
        <dbReference type="PROSITE" id="PS50014"/>
    </source>
</evidence>
<dbReference type="SMART" id="SM00293">
    <property type="entry name" value="PWWP"/>
    <property type="match status" value="1"/>
</dbReference>
<dbReference type="SMART" id="SM00249">
    <property type="entry name" value="PHD"/>
    <property type="match status" value="2"/>
</dbReference>
<name>A0AAD9MTZ7_9ANNE</name>
<feature type="domain" description="PWWP" evidence="15">
    <location>
        <begin position="1151"/>
        <end position="1230"/>
    </location>
</feature>
<dbReference type="InterPro" id="IPR000313">
    <property type="entry name" value="PWWP_dom"/>
</dbReference>
<feature type="compositionally biased region" description="Basic residues" evidence="12">
    <location>
        <begin position="897"/>
        <end position="908"/>
    </location>
</feature>
<proteinExistence type="predicted"/>
<evidence type="ECO:0000256" key="12">
    <source>
        <dbReference type="SAM" id="MobiDB-lite"/>
    </source>
</evidence>
<accession>A0AAD9MTZ7</accession>
<feature type="compositionally biased region" description="Polar residues" evidence="12">
    <location>
        <begin position="983"/>
        <end position="994"/>
    </location>
</feature>
<dbReference type="CDD" id="cd15670">
    <property type="entry name" value="ePHD_BRPF"/>
    <property type="match status" value="1"/>
</dbReference>
<keyword evidence="7" id="KW-0007">Acetylation</keyword>
<evidence type="ECO:0000259" key="16">
    <source>
        <dbReference type="PROSITE" id="PS51805"/>
    </source>
</evidence>
<dbReference type="PROSITE" id="PS50016">
    <property type="entry name" value="ZF_PHD_2"/>
    <property type="match status" value="1"/>
</dbReference>
<feature type="domain" description="PHD-type" evidence="14">
    <location>
        <begin position="293"/>
        <end position="343"/>
    </location>
</feature>
<feature type="compositionally biased region" description="Polar residues" evidence="12">
    <location>
        <begin position="1021"/>
        <end position="1062"/>
    </location>
</feature>
<dbReference type="PROSITE" id="PS51805">
    <property type="entry name" value="EPHD"/>
    <property type="match status" value="1"/>
</dbReference>
<evidence type="ECO:0000256" key="8">
    <source>
        <dbReference type="ARBA" id="ARBA00023117"/>
    </source>
</evidence>
<dbReference type="InterPro" id="IPR036427">
    <property type="entry name" value="Bromodomain-like_sf"/>
</dbReference>
<feature type="compositionally biased region" description="Polar residues" evidence="12">
    <location>
        <begin position="934"/>
        <end position="944"/>
    </location>
</feature>
<dbReference type="Gene3D" id="1.20.920.10">
    <property type="entry name" value="Bromodomain-like"/>
    <property type="match status" value="1"/>
</dbReference>
<feature type="compositionally biased region" description="Low complexity" evidence="12">
    <location>
        <begin position="995"/>
        <end position="1008"/>
    </location>
</feature>
<dbReference type="PRINTS" id="PR00503">
    <property type="entry name" value="BROMODOMAIN"/>
</dbReference>
<feature type="region of interest" description="Disordered" evidence="12">
    <location>
        <begin position="131"/>
        <end position="190"/>
    </location>
</feature>
<evidence type="ECO:0000256" key="4">
    <source>
        <dbReference type="ARBA" id="ARBA00022737"/>
    </source>
</evidence>
<dbReference type="GO" id="GO:0008270">
    <property type="term" value="F:zinc ion binding"/>
    <property type="evidence" value="ECO:0007669"/>
    <property type="project" value="UniProtKB-KW"/>
</dbReference>
<dbReference type="PROSITE" id="PS00633">
    <property type="entry name" value="BROMODOMAIN_1"/>
    <property type="match status" value="1"/>
</dbReference>
<dbReference type="InterPro" id="IPR019542">
    <property type="entry name" value="Enhancer_polycomb-like_N"/>
</dbReference>
<dbReference type="SMART" id="SM00297">
    <property type="entry name" value="BROMO"/>
    <property type="match status" value="1"/>
</dbReference>
<keyword evidence="3" id="KW-0479">Metal-binding</keyword>
<feature type="compositionally biased region" description="Basic residues" evidence="12">
    <location>
        <begin position="1124"/>
        <end position="1133"/>
    </location>
</feature>
<dbReference type="Proteomes" id="UP001208570">
    <property type="component" value="Unassembled WGS sequence"/>
</dbReference>
<gene>
    <name evidence="17" type="ORF">LSH36_660g04000</name>
</gene>
<dbReference type="PROSITE" id="PS50014">
    <property type="entry name" value="BROMODOMAIN_2"/>
    <property type="match status" value="1"/>
</dbReference>
<dbReference type="PANTHER" id="PTHR13793:SF107">
    <property type="entry name" value="BROMODOMAIN-CONTAINING PROTEIN HOMOLOG"/>
    <property type="match status" value="1"/>
</dbReference>
<keyword evidence="5 11" id="KW-0863">Zinc-finger</keyword>
<comment type="subcellular location">
    <subcellularLocation>
        <location evidence="1">Nucleus</location>
    </subcellularLocation>
</comment>
<dbReference type="InterPro" id="IPR001487">
    <property type="entry name" value="Bromodomain"/>
</dbReference>
<dbReference type="InterPro" id="IPR019787">
    <property type="entry name" value="Znf_PHD-finger"/>
</dbReference>
<reference evidence="17" key="1">
    <citation type="journal article" date="2023" name="Mol. Biol. Evol.">
        <title>Third-Generation Sequencing Reveals the Adaptive Role of the Epigenome in Three Deep-Sea Polychaetes.</title>
        <authorList>
            <person name="Perez M."/>
            <person name="Aroh O."/>
            <person name="Sun Y."/>
            <person name="Lan Y."/>
            <person name="Juniper S.K."/>
            <person name="Young C.R."/>
            <person name="Angers B."/>
            <person name="Qian P.Y."/>
        </authorList>
    </citation>
    <scope>NUCLEOTIDE SEQUENCE</scope>
    <source>
        <strain evidence="17">P08H-3</strain>
    </source>
</reference>
<dbReference type="GO" id="GO:0006357">
    <property type="term" value="P:regulation of transcription by RNA polymerase II"/>
    <property type="evidence" value="ECO:0007669"/>
    <property type="project" value="TreeGrafter"/>
</dbReference>
<dbReference type="FunFam" id="3.30.40.10:FF:000007">
    <property type="entry name" value="Bromodomain containing 1, isoform CRA_b"/>
    <property type="match status" value="1"/>
</dbReference>
<dbReference type="FunFam" id="2.30.30.140:FF:000008">
    <property type="entry name" value="Bromodomain containing 1, isoform CRA_b"/>
    <property type="match status" value="1"/>
</dbReference>
<dbReference type="Gene3D" id="3.30.40.10">
    <property type="entry name" value="Zinc/RING finger domain, C3HC4 (zinc finger)"/>
    <property type="match status" value="2"/>
</dbReference>
<evidence type="ECO:0000259" key="15">
    <source>
        <dbReference type="PROSITE" id="PS50812"/>
    </source>
</evidence>
<evidence type="ECO:0000256" key="5">
    <source>
        <dbReference type="ARBA" id="ARBA00022771"/>
    </source>
</evidence>
<dbReference type="PROSITE" id="PS50812">
    <property type="entry name" value="PWWP"/>
    <property type="match status" value="1"/>
</dbReference>
<dbReference type="Pfam" id="PF13832">
    <property type="entry name" value="zf-HC5HC2H_2"/>
    <property type="match status" value="1"/>
</dbReference>
<dbReference type="InterPro" id="IPR001965">
    <property type="entry name" value="Znf_PHD"/>
</dbReference>
<evidence type="ECO:0008006" key="19">
    <source>
        <dbReference type="Google" id="ProtNLM"/>
    </source>
</evidence>
<keyword evidence="2" id="KW-0597">Phosphoprotein</keyword>
<evidence type="ECO:0000256" key="11">
    <source>
        <dbReference type="PROSITE-ProRule" id="PRU00146"/>
    </source>
</evidence>
<dbReference type="InterPro" id="IPR013087">
    <property type="entry name" value="Znf_C2H2_type"/>
</dbReference>
<feature type="region of interest" description="Disordered" evidence="12">
    <location>
        <begin position="1086"/>
        <end position="1144"/>
    </location>
</feature>
<keyword evidence="18" id="KW-1185">Reference proteome</keyword>
<evidence type="ECO:0000256" key="10">
    <source>
        <dbReference type="PROSITE-ProRule" id="PRU00035"/>
    </source>
</evidence>
<dbReference type="InterPro" id="IPR050701">
    <property type="entry name" value="Histone_Mod_Regulator"/>
</dbReference>
<dbReference type="SUPFAM" id="SSF57903">
    <property type="entry name" value="FYVE/PHD zinc finger"/>
    <property type="match status" value="1"/>
</dbReference>
<dbReference type="InterPro" id="IPR019786">
    <property type="entry name" value="Zinc_finger_PHD-type_CS"/>
</dbReference>
<dbReference type="FunFam" id="3.30.40.10:FF:000008">
    <property type="entry name" value="Bromodomain containing 1, isoform CRA_a"/>
    <property type="match status" value="1"/>
</dbReference>
<dbReference type="SUPFAM" id="SSF47370">
    <property type="entry name" value="Bromodomain"/>
    <property type="match status" value="1"/>
</dbReference>
<evidence type="ECO:0000256" key="3">
    <source>
        <dbReference type="ARBA" id="ARBA00022723"/>
    </source>
</evidence>
<dbReference type="Gene3D" id="2.30.30.140">
    <property type="match status" value="1"/>
</dbReference>
<dbReference type="InterPro" id="IPR034732">
    <property type="entry name" value="EPHD"/>
</dbReference>
<dbReference type="Pfam" id="PF00439">
    <property type="entry name" value="Bromodomain"/>
    <property type="match status" value="1"/>
</dbReference>
<keyword evidence="9" id="KW-0539">Nucleus</keyword>
<organism evidence="17 18">
    <name type="scientific">Paralvinella palmiformis</name>
    <dbReference type="NCBI Taxonomy" id="53620"/>
    <lineage>
        <taxon>Eukaryota</taxon>
        <taxon>Metazoa</taxon>
        <taxon>Spiralia</taxon>
        <taxon>Lophotrochozoa</taxon>
        <taxon>Annelida</taxon>
        <taxon>Polychaeta</taxon>
        <taxon>Sedentaria</taxon>
        <taxon>Canalipalpata</taxon>
        <taxon>Terebellida</taxon>
        <taxon>Terebelliformia</taxon>
        <taxon>Alvinellidae</taxon>
        <taxon>Paralvinella</taxon>
    </lineage>
</organism>
<dbReference type="Pfam" id="PF10513">
    <property type="entry name" value="EPL1"/>
    <property type="match status" value="1"/>
</dbReference>
<evidence type="ECO:0000256" key="1">
    <source>
        <dbReference type="ARBA" id="ARBA00004123"/>
    </source>
</evidence>
<dbReference type="InterPro" id="IPR013083">
    <property type="entry name" value="Znf_RING/FYVE/PHD"/>
</dbReference>
<dbReference type="EMBL" id="JAODUP010000660">
    <property type="protein sequence ID" value="KAK2145747.1"/>
    <property type="molecule type" value="Genomic_DNA"/>
</dbReference>
<evidence type="ECO:0000259" key="14">
    <source>
        <dbReference type="PROSITE" id="PS50016"/>
    </source>
</evidence>
<evidence type="ECO:0000256" key="6">
    <source>
        <dbReference type="ARBA" id="ARBA00022833"/>
    </source>
</evidence>
<dbReference type="Pfam" id="PF13831">
    <property type="entry name" value="PHD_2"/>
    <property type="match status" value="1"/>
</dbReference>
<dbReference type="PROSITE" id="PS00028">
    <property type="entry name" value="ZINC_FINGER_C2H2_1"/>
    <property type="match status" value="1"/>
</dbReference>
<dbReference type="InterPro" id="IPR018359">
    <property type="entry name" value="Bromodomain_CS"/>
</dbReference>
<dbReference type="PROSITE" id="PS01359">
    <property type="entry name" value="ZF_PHD_1"/>
    <property type="match status" value="1"/>
</dbReference>
<sequence>MGIDFDLKTFCQNLKATKPPYECPVQGCGKVYKSYIGIQSHLYNFDHDNPEGGTPGKTPGRRSLKGRWAKSGQRSGTPSPPPFARSPAQDTLTYAEAQRIVEIDLDGNIHRLNIYEPLDIIPQDEIDNCDNTEKEQEVQPTNMDKVSGGNAAKVSKTKEKNKGQVKNGANKDKASTGKNKTKTVDKAPAPPKLPEAIFKVLQDYVKPPEAPSRPNSYYRFIEKTSEELDEEVEYDMDEEDFAWLDIVNEQRKQENLAAVPQEQFEMLMDRFEKEAFFQSQSSGKDLAPSVDEDAVCSICMDGECQNSNVILFCDMCNLAVHQECYGVPYIPEGQWLCRRCLQSPSRPVDCCLCPNKGGAFKQTDDNRWAHVVCALWIPEVGFANTVFLEPIDTIQNIPAARWKLMCYICKQRNNGACIQCHKTNCYTAFHVTCAQQAGLYMKIEPVRETGINGMTISVRKTAFCDVHMPPDQTFQPMIDNGVDDDDERRVLSPEECKAKARQKMRRARKILAEKRNATPTVSIPVIPQQRLSSISSSINIQKKGQFLSRLQSYWTLKRQSRNGVPLLRRLQSNHMARSQVPSLADLFDKNDKEASALKAQLKYWQRLRQDLEKARLLVELIRKREKLKREQLRLHQMATELQLQPFNVTLEHTLEQLQELDTSNIFAEPVPLDEVPDYLDHIKTPMDFSTMYKKVIGHEYKDFDQFESDFDLVVNNCMVYNAKDTVFYRAALKLRDQGGSIIRAARRMADYVGFDPETGLLTPEKPKAEKDPFILEDVDSILPPEVRENMPLEEQLRVLLDKLDVANCVRQHRKSRVAKQLKREIAKVRRQLALQKGDVYMSDHEDLQSIDTATTGSDAAASGDEEVTAQIPPEQSTSATDVKEPASPNDSKNYSTPRRRGRPPGRPRKVFDGGHDEDPKLVKDGEDSEESKSPAITETPSGINRRSAVLFGKKPQKRSYKDSEDALEDQTPSKKGPGRQTKSKSQTPSLTDGDSSQAESTSNGSSSSGDKDSCVGEEKSPQNGRKSTNSTIVATASSQEMADSSQMTKLTPQVSEQISTTIADGPSLFSHTRRESFLQYRNFSVGQSDLDSSSDSGSTDSSMSDSDNSSKGSSTDNDDSTSKRYSRRVHKRKMSDCDSSSEEEDVVPLEPLDLVWAKCRGYPWYPALIINPKMPKTGYFHNGVPIPVPPEEVLNLQSKHDLPVYLVLFFDTKRTWQWLPRAKLEPLGVDSGLDKAKLLENKKPNVRKAVRKAYEKAILHRCKVTGEPNPLSGGETESEGS</sequence>
<evidence type="ECO:0000313" key="17">
    <source>
        <dbReference type="EMBL" id="KAK2145747.1"/>
    </source>
</evidence>
<evidence type="ECO:0000256" key="2">
    <source>
        <dbReference type="ARBA" id="ARBA00022553"/>
    </source>
</evidence>
<keyword evidence="6" id="KW-0862">Zinc</keyword>
<dbReference type="GO" id="GO:0005634">
    <property type="term" value="C:nucleus"/>
    <property type="evidence" value="ECO:0007669"/>
    <property type="project" value="UniProtKB-SubCell"/>
</dbReference>
<evidence type="ECO:0000256" key="7">
    <source>
        <dbReference type="ARBA" id="ARBA00022990"/>
    </source>
</evidence>
<dbReference type="SUPFAM" id="SSF63748">
    <property type="entry name" value="Tudor/PWWP/MBT"/>
    <property type="match status" value="1"/>
</dbReference>
<comment type="caution">
    <text evidence="17">The sequence shown here is derived from an EMBL/GenBank/DDBJ whole genome shotgun (WGS) entry which is preliminary data.</text>
</comment>